<dbReference type="EMBL" id="ADVG01000004">
    <property type="protein sequence ID" value="EFH81581.1"/>
    <property type="molecule type" value="Genomic_DNA"/>
</dbReference>
<dbReference type="AlphaFoldDB" id="D6U501"/>
<dbReference type="RefSeq" id="WP_007919047.1">
    <property type="nucleotide sequence ID" value="NZ_ADVG01000004.1"/>
</dbReference>
<protein>
    <submittedName>
        <fullName evidence="1">Uncharacterized protein</fullName>
    </submittedName>
</protein>
<sequence length="54" mass="6426">MYSSSTEEFEIQFHPERGIVEIYNTETQSHLELTIEGAVKMLQTMLKRHEEKQK</sequence>
<organism evidence="1 2">
    <name type="scientific">Ktedonobacter racemifer DSM 44963</name>
    <dbReference type="NCBI Taxonomy" id="485913"/>
    <lineage>
        <taxon>Bacteria</taxon>
        <taxon>Bacillati</taxon>
        <taxon>Chloroflexota</taxon>
        <taxon>Ktedonobacteria</taxon>
        <taxon>Ktedonobacterales</taxon>
        <taxon>Ktedonobacteraceae</taxon>
        <taxon>Ktedonobacter</taxon>
    </lineage>
</organism>
<gene>
    <name evidence="1" type="ORF">Krac_2314</name>
</gene>
<keyword evidence="2" id="KW-1185">Reference proteome</keyword>
<name>D6U501_KTERA</name>
<accession>D6U501</accession>
<comment type="caution">
    <text evidence="1">The sequence shown here is derived from an EMBL/GenBank/DDBJ whole genome shotgun (WGS) entry which is preliminary data.</text>
</comment>
<dbReference type="InParanoid" id="D6U501"/>
<evidence type="ECO:0000313" key="2">
    <source>
        <dbReference type="Proteomes" id="UP000004508"/>
    </source>
</evidence>
<reference evidence="1 2" key="1">
    <citation type="journal article" date="2011" name="Stand. Genomic Sci.">
        <title>Non-contiguous finished genome sequence and contextual data of the filamentous soil bacterium Ktedonobacter racemifer type strain (SOSP1-21).</title>
        <authorList>
            <person name="Chang Y.J."/>
            <person name="Land M."/>
            <person name="Hauser L."/>
            <person name="Chertkov O."/>
            <person name="Del Rio T.G."/>
            <person name="Nolan M."/>
            <person name="Copeland A."/>
            <person name="Tice H."/>
            <person name="Cheng J.F."/>
            <person name="Lucas S."/>
            <person name="Han C."/>
            <person name="Goodwin L."/>
            <person name="Pitluck S."/>
            <person name="Ivanova N."/>
            <person name="Ovchinikova G."/>
            <person name="Pati A."/>
            <person name="Chen A."/>
            <person name="Palaniappan K."/>
            <person name="Mavromatis K."/>
            <person name="Liolios K."/>
            <person name="Brettin T."/>
            <person name="Fiebig A."/>
            <person name="Rohde M."/>
            <person name="Abt B."/>
            <person name="Goker M."/>
            <person name="Detter J.C."/>
            <person name="Woyke T."/>
            <person name="Bristow J."/>
            <person name="Eisen J.A."/>
            <person name="Markowitz V."/>
            <person name="Hugenholtz P."/>
            <person name="Kyrpides N.C."/>
            <person name="Klenk H.P."/>
            <person name="Lapidus A."/>
        </authorList>
    </citation>
    <scope>NUCLEOTIDE SEQUENCE [LARGE SCALE GENOMIC DNA]</scope>
    <source>
        <strain evidence="2">DSM 44963</strain>
    </source>
</reference>
<dbReference type="Proteomes" id="UP000004508">
    <property type="component" value="Unassembled WGS sequence"/>
</dbReference>
<evidence type="ECO:0000313" key="1">
    <source>
        <dbReference type="EMBL" id="EFH81581.1"/>
    </source>
</evidence>
<proteinExistence type="predicted"/>